<gene>
    <name evidence="1" type="ORF">B9Z19DRAFT_970048</name>
</gene>
<dbReference type="SUPFAM" id="SSF53474">
    <property type="entry name" value="alpha/beta-Hydrolases"/>
    <property type="match status" value="1"/>
</dbReference>
<dbReference type="OrthoDB" id="10260961at2759"/>
<dbReference type="PANTHER" id="PTHR42103">
    <property type="entry name" value="ALPHA/BETA-HYDROLASES SUPERFAMILY PROTEIN"/>
    <property type="match status" value="1"/>
</dbReference>
<name>A0A2T7A2G4_TUBBO</name>
<dbReference type="InterPro" id="IPR029058">
    <property type="entry name" value="AB_hydrolase_fold"/>
</dbReference>
<accession>A0A2T7A2G4</accession>
<dbReference type="STRING" id="42251.A0A2T7A2G4"/>
<dbReference type="EMBL" id="NESQ01000036">
    <property type="protein sequence ID" value="PUU81937.1"/>
    <property type="molecule type" value="Genomic_DNA"/>
</dbReference>
<keyword evidence="2" id="KW-1185">Reference proteome</keyword>
<dbReference type="Proteomes" id="UP000244722">
    <property type="component" value="Unassembled WGS sequence"/>
</dbReference>
<protein>
    <recommendedName>
        <fullName evidence="3">Alpha/Beta hydrolase protein</fullName>
    </recommendedName>
</protein>
<dbReference type="PANTHER" id="PTHR42103:SF2">
    <property type="entry name" value="AB HYDROLASE-1 DOMAIN-CONTAINING PROTEIN"/>
    <property type="match status" value="1"/>
</dbReference>
<dbReference type="Gene3D" id="3.40.50.1820">
    <property type="entry name" value="alpha/beta hydrolase"/>
    <property type="match status" value="1"/>
</dbReference>
<dbReference type="AlphaFoldDB" id="A0A2T7A2G4"/>
<proteinExistence type="predicted"/>
<organism evidence="1 2">
    <name type="scientific">Tuber borchii</name>
    <name type="common">White truffle</name>
    <dbReference type="NCBI Taxonomy" id="42251"/>
    <lineage>
        <taxon>Eukaryota</taxon>
        <taxon>Fungi</taxon>
        <taxon>Dikarya</taxon>
        <taxon>Ascomycota</taxon>
        <taxon>Pezizomycotina</taxon>
        <taxon>Pezizomycetes</taxon>
        <taxon>Pezizales</taxon>
        <taxon>Tuberaceae</taxon>
        <taxon>Tuber</taxon>
    </lineage>
</organism>
<evidence type="ECO:0000313" key="2">
    <source>
        <dbReference type="Proteomes" id="UP000244722"/>
    </source>
</evidence>
<sequence>MPTPSLNLQIPSYLDAYLLDARVYLPTCYTAPVTQHWDRKLAIIGHPYAPLGGSHDDRVVLEVVKTLLRAGWVVSTFNFRYDLKNKKNKDTLDGRS</sequence>
<comment type="caution">
    <text evidence="1">The sequence shown here is derived from an EMBL/GenBank/DDBJ whole genome shotgun (WGS) entry which is preliminary data.</text>
</comment>
<evidence type="ECO:0008006" key="3">
    <source>
        <dbReference type="Google" id="ProtNLM"/>
    </source>
</evidence>
<evidence type="ECO:0000313" key="1">
    <source>
        <dbReference type="EMBL" id="PUU81937.1"/>
    </source>
</evidence>
<reference evidence="1 2" key="1">
    <citation type="submission" date="2017-04" db="EMBL/GenBank/DDBJ databases">
        <title>Draft genome sequence of Tuber borchii Vittad., a whitish edible truffle.</title>
        <authorList>
            <consortium name="DOE Joint Genome Institute"/>
            <person name="Murat C."/>
            <person name="Kuo A."/>
            <person name="Barry K.W."/>
            <person name="Clum A."/>
            <person name="Dockter R.B."/>
            <person name="Fauchery L."/>
            <person name="Iotti M."/>
            <person name="Kohler A."/>
            <person name="Labutti K."/>
            <person name="Lindquist E.A."/>
            <person name="Lipzen A."/>
            <person name="Ohm R.A."/>
            <person name="Wang M."/>
            <person name="Grigoriev I.V."/>
            <person name="Zambonelli A."/>
            <person name="Martin F.M."/>
        </authorList>
    </citation>
    <scope>NUCLEOTIDE SEQUENCE [LARGE SCALE GENOMIC DNA]</scope>
    <source>
        <strain evidence="1 2">Tbo3840</strain>
    </source>
</reference>